<feature type="compositionally biased region" description="Low complexity" evidence="1">
    <location>
        <begin position="16"/>
        <end position="27"/>
    </location>
</feature>
<evidence type="ECO:0000256" key="1">
    <source>
        <dbReference type="SAM" id="MobiDB-lite"/>
    </source>
</evidence>
<keyword evidence="3" id="KW-1185">Reference proteome</keyword>
<accession>A0A543NJM6</accession>
<protein>
    <submittedName>
        <fullName evidence="2">Uncharacterized protein</fullName>
    </submittedName>
</protein>
<evidence type="ECO:0000313" key="3">
    <source>
        <dbReference type="Proteomes" id="UP000317422"/>
    </source>
</evidence>
<name>A0A543NJM6_9ACTN</name>
<dbReference type="AlphaFoldDB" id="A0A543NJM6"/>
<dbReference type="EMBL" id="VFQC01000001">
    <property type="protein sequence ID" value="TQN32012.1"/>
    <property type="molecule type" value="Genomic_DNA"/>
</dbReference>
<feature type="compositionally biased region" description="Basic and acidic residues" evidence="1">
    <location>
        <begin position="95"/>
        <end position="104"/>
    </location>
</feature>
<reference evidence="2 3" key="1">
    <citation type="submission" date="2019-06" db="EMBL/GenBank/DDBJ databases">
        <title>Sequencing the genomes of 1000 actinobacteria strains.</title>
        <authorList>
            <person name="Klenk H.-P."/>
        </authorList>
    </citation>
    <scope>NUCLEOTIDE SEQUENCE [LARGE SCALE GENOMIC DNA]</scope>
    <source>
        <strain evidence="2 3">DSM 45015</strain>
    </source>
</reference>
<organism evidence="2 3">
    <name type="scientific">Haloactinospora alba</name>
    <dbReference type="NCBI Taxonomy" id="405555"/>
    <lineage>
        <taxon>Bacteria</taxon>
        <taxon>Bacillati</taxon>
        <taxon>Actinomycetota</taxon>
        <taxon>Actinomycetes</taxon>
        <taxon>Streptosporangiales</taxon>
        <taxon>Nocardiopsidaceae</taxon>
        <taxon>Haloactinospora</taxon>
    </lineage>
</organism>
<dbReference type="Proteomes" id="UP000317422">
    <property type="component" value="Unassembled WGS sequence"/>
</dbReference>
<proteinExistence type="predicted"/>
<comment type="caution">
    <text evidence="2">The sequence shown here is derived from an EMBL/GenBank/DDBJ whole genome shotgun (WGS) entry which is preliminary data.</text>
</comment>
<gene>
    <name evidence="2" type="ORF">FHX37_1937</name>
</gene>
<feature type="region of interest" description="Disordered" evidence="1">
    <location>
        <begin position="1"/>
        <end position="104"/>
    </location>
</feature>
<evidence type="ECO:0000313" key="2">
    <source>
        <dbReference type="EMBL" id="TQN32012.1"/>
    </source>
</evidence>
<sequence length="104" mass="10386">MVPVRAQPPGGPGGAPPRASGAPGGVSTAAPPPPWRSAPGDTPRSGGIRGAASRAPVGAVPPLPLPGPASQRTAYRTSNRRIHLRQSVAGHAYTTRKEEGVSSA</sequence>